<organism evidence="7 8">
    <name type="scientific">Dentipellis fragilis</name>
    <dbReference type="NCBI Taxonomy" id="205917"/>
    <lineage>
        <taxon>Eukaryota</taxon>
        <taxon>Fungi</taxon>
        <taxon>Dikarya</taxon>
        <taxon>Basidiomycota</taxon>
        <taxon>Agaricomycotina</taxon>
        <taxon>Agaricomycetes</taxon>
        <taxon>Russulales</taxon>
        <taxon>Hericiaceae</taxon>
        <taxon>Dentipellis</taxon>
    </lineage>
</organism>
<gene>
    <name evidence="7" type="ORF">EVG20_g10780</name>
</gene>
<feature type="region of interest" description="Disordered" evidence="5">
    <location>
        <begin position="94"/>
        <end position="188"/>
    </location>
</feature>
<protein>
    <recommendedName>
        <fullName evidence="6">SGF29 C-terminal domain-containing protein</fullName>
    </recommendedName>
</protein>
<dbReference type="InterPro" id="IPR047288">
    <property type="entry name" value="Tudor_SGF29_rpt1"/>
</dbReference>
<sequence length="323" mass="35293">IDCWSHAALSLSSLSRICNDPATEDVRGRVNRLMTVWPKDDILPAAGIDEVKNTHKKLMAGLTEMKAAADNEIKAFDETIERLHVLIALRRAEELAPPPQEKRTKRPRAHSPPAASTPSTPALTTNGRGSSIPHQRSSAGPQPSIPFSREPKARREALAKQLPLSEGRMVAFHPPSNTGKPAEAGAADTDDTTWILAKVTKCINQDKNRYEVQDVEPQEDGQPGQCYNTTLRAIIPLPDAEAPASSAAHLNAYQEFPVGSTVMALYPDTSCFYRAEVVASPRDLHPSGRNPAAKGGMYKLKFEDDDDQEHTVSAQWVVEWPGP</sequence>
<dbReference type="AlphaFoldDB" id="A0A4Y9XP81"/>
<feature type="compositionally biased region" description="Polar residues" evidence="5">
    <location>
        <begin position="126"/>
        <end position="141"/>
    </location>
</feature>
<evidence type="ECO:0000256" key="1">
    <source>
        <dbReference type="ARBA" id="ARBA00004123"/>
    </source>
</evidence>
<name>A0A4Y9XP81_9AGAM</name>
<dbReference type="Gene3D" id="2.30.30.140">
    <property type="match status" value="2"/>
</dbReference>
<dbReference type="InterPro" id="IPR037802">
    <property type="entry name" value="SGF29"/>
</dbReference>
<feature type="non-terminal residue" evidence="7">
    <location>
        <position position="1"/>
    </location>
</feature>
<dbReference type="GO" id="GO:0000124">
    <property type="term" value="C:SAGA complex"/>
    <property type="evidence" value="ECO:0007669"/>
    <property type="project" value="InterPro"/>
</dbReference>
<evidence type="ECO:0000313" key="7">
    <source>
        <dbReference type="EMBL" id="TFY51916.1"/>
    </source>
</evidence>
<keyword evidence="3" id="KW-0804">Transcription</keyword>
<feature type="compositionally biased region" description="Low complexity" evidence="5">
    <location>
        <begin position="111"/>
        <end position="125"/>
    </location>
</feature>
<reference evidence="7 8" key="1">
    <citation type="submission" date="2019-02" db="EMBL/GenBank/DDBJ databases">
        <title>Genome sequencing of the rare red list fungi Dentipellis fragilis.</title>
        <authorList>
            <person name="Buettner E."/>
            <person name="Kellner H."/>
        </authorList>
    </citation>
    <scope>NUCLEOTIDE SEQUENCE [LARGE SCALE GENOMIC DNA]</scope>
    <source>
        <strain evidence="7 8">DSM 105465</strain>
    </source>
</reference>
<dbReference type="OrthoDB" id="10265994at2759"/>
<dbReference type="Proteomes" id="UP000298327">
    <property type="component" value="Unassembled WGS sequence"/>
</dbReference>
<evidence type="ECO:0000259" key="6">
    <source>
        <dbReference type="PROSITE" id="PS51518"/>
    </source>
</evidence>
<dbReference type="PANTHER" id="PTHR21539">
    <property type="entry name" value="SAGA-ASSOCIATED FACTOR 29"/>
    <property type="match status" value="1"/>
</dbReference>
<feature type="compositionally biased region" description="Basic and acidic residues" evidence="5">
    <location>
        <begin position="149"/>
        <end position="158"/>
    </location>
</feature>
<accession>A0A4Y9XP81</accession>
<dbReference type="PANTHER" id="PTHR21539:SF0">
    <property type="entry name" value="SAGA-ASSOCIATED FACTOR 29"/>
    <property type="match status" value="1"/>
</dbReference>
<evidence type="ECO:0000256" key="3">
    <source>
        <dbReference type="ARBA" id="ARBA00023163"/>
    </source>
</evidence>
<dbReference type="InterPro" id="IPR010750">
    <property type="entry name" value="SGF29_tudor-like_dom"/>
</dbReference>
<dbReference type="CDD" id="cd20393">
    <property type="entry name" value="Tudor_SGF29_rpt1"/>
    <property type="match status" value="1"/>
</dbReference>
<dbReference type="PROSITE" id="PS51518">
    <property type="entry name" value="SGF29_C"/>
    <property type="match status" value="1"/>
</dbReference>
<proteinExistence type="predicted"/>
<feature type="domain" description="SGF29 C-terminal" evidence="6">
    <location>
        <begin position="160"/>
        <end position="323"/>
    </location>
</feature>
<dbReference type="Pfam" id="PF07039">
    <property type="entry name" value="SGF29_Tudor"/>
    <property type="match status" value="1"/>
</dbReference>
<comment type="caution">
    <text evidence="7">The sequence shown here is derived from an EMBL/GenBank/DDBJ whole genome shotgun (WGS) entry which is preliminary data.</text>
</comment>
<keyword evidence="4" id="KW-0539">Nucleus</keyword>
<keyword evidence="8" id="KW-1185">Reference proteome</keyword>
<dbReference type="InterPro" id="IPR047287">
    <property type="entry name" value="Tudor_SGF29_rpt2"/>
</dbReference>
<keyword evidence="2" id="KW-0805">Transcription regulation</keyword>
<dbReference type="CDD" id="cd20394">
    <property type="entry name" value="Tudor_SGF29_rpt2"/>
    <property type="match status" value="1"/>
</dbReference>
<dbReference type="STRING" id="205917.A0A4Y9XP81"/>
<evidence type="ECO:0000313" key="8">
    <source>
        <dbReference type="Proteomes" id="UP000298327"/>
    </source>
</evidence>
<evidence type="ECO:0000256" key="5">
    <source>
        <dbReference type="SAM" id="MobiDB-lite"/>
    </source>
</evidence>
<comment type="subcellular location">
    <subcellularLocation>
        <location evidence="1">Nucleus</location>
    </subcellularLocation>
</comment>
<dbReference type="EMBL" id="SEOQ01001409">
    <property type="protein sequence ID" value="TFY51916.1"/>
    <property type="molecule type" value="Genomic_DNA"/>
</dbReference>
<evidence type="ECO:0000256" key="2">
    <source>
        <dbReference type="ARBA" id="ARBA00023015"/>
    </source>
</evidence>
<dbReference type="GO" id="GO:0005634">
    <property type="term" value="C:nucleus"/>
    <property type="evidence" value="ECO:0007669"/>
    <property type="project" value="UniProtKB-SubCell"/>
</dbReference>
<evidence type="ECO:0000256" key="4">
    <source>
        <dbReference type="ARBA" id="ARBA00023242"/>
    </source>
</evidence>